<feature type="region of interest" description="Disordered" evidence="1">
    <location>
        <begin position="71"/>
        <end position="109"/>
    </location>
</feature>
<protein>
    <recommendedName>
        <fullName evidence="2">RIN4 pathogenic type III effector avirulence factor Avr cleavage site domain-containing protein</fullName>
    </recommendedName>
</protein>
<name>A0AA86SBJ5_9FABA</name>
<evidence type="ECO:0000259" key="2">
    <source>
        <dbReference type="Pfam" id="PF05627"/>
    </source>
</evidence>
<dbReference type="PANTHER" id="PTHR33159:SF49">
    <property type="entry name" value="RPM1-INTERACTING PROTEIN 4"/>
    <property type="match status" value="1"/>
</dbReference>
<keyword evidence="4" id="KW-1185">Reference proteome</keyword>
<dbReference type="PANTHER" id="PTHR33159">
    <property type="entry name" value="RPM1-INTERACTING PROTEIN 4 (RIN4) FAMILY PROTEIN"/>
    <property type="match status" value="1"/>
</dbReference>
<evidence type="ECO:0000313" key="4">
    <source>
        <dbReference type="Proteomes" id="UP001189624"/>
    </source>
</evidence>
<reference evidence="3" key="1">
    <citation type="submission" date="2023-10" db="EMBL/GenBank/DDBJ databases">
        <authorList>
            <person name="Domelevo Entfellner J.-B."/>
        </authorList>
    </citation>
    <scope>NUCLEOTIDE SEQUENCE</scope>
</reference>
<feature type="domain" description="RIN4 pathogenic type III effector avirulence factor Avr cleavage site" evidence="2">
    <location>
        <begin position="156"/>
        <end position="185"/>
    </location>
</feature>
<dbReference type="InterPro" id="IPR008700">
    <property type="entry name" value="TypeIII_avirulence_cleave"/>
</dbReference>
<evidence type="ECO:0000313" key="3">
    <source>
        <dbReference type="EMBL" id="CAJ1941429.1"/>
    </source>
</evidence>
<organism evidence="3 4">
    <name type="scientific">Sphenostylis stenocarpa</name>
    <dbReference type="NCBI Taxonomy" id="92480"/>
    <lineage>
        <taxon>Eukaryota</taxon>
        <taxon>Viridiplantae</taxon>
        <taxon>Streptophyta</taxon>
        <taxon>Embryophyta</taxon>
        <taxon>Tracheophyta</taxon>
        <taxon>Spermatophyta</taxon>
        <taxon>Magnoliopsida</taxon>
        <taxon>eudicotyledons</taxon>
        <taxon>Gunneridae</taxon>
        <taxon>Pentapetalae</taxon>
        <taxon>rosids</taxon>
        <taxon>fabids</taxon>
        <taxon>Fabales</taxon>
        <taxon>Fabaceae</taxon>
        <taxon>Papilionoideae</taxon>
        <taxon>50 kb inversion clade</taxon>
        <taxon>NPAAA clade</taxon>
        <taxon>indigoferoid/millettioid clade</taxon>
        <taxon>Phaseoleae</taxon>
        <taxon>Sphenostylis</taxon>
    </lineage>
</organism>
<evidence type="ECO:0000256" key="1">
    <source>
        <dbReference type="SAM" id="MobiDB-lite"/>
    </source>
</evidence>
<feature type="compositionally biased region" description="Basic residues" evidence="1">
    <location>
        <begin position="84"/>
        <end position="93"/>
    </location>
</feature>
<gene>
    <name evidence="3" type="ORF">AYBTSS11_LOCUS10258</name>
</gene>
<accession>A0AA86SBJ5</accession>
<dbReference type="Proteomes" id="UP001189624">
    <property type="component" value="Chromosome 3"/>
</dbReference>
<dbReference type="Gramene" id="rna-AYBTSS11_LOCUS10258">
    <property type="protein sequence ID" value="CAJ1941429.1"/>
    <property type="gene ID" value="gene-AYBTSS11_LOCUS10258"/>
</dbReference>
<dbReference type="EMBL" id="OY731400">
    <property type="protein sequence ID" value="CAJ1941429.1"/>
    <property type="molecule type" value="Genomic_DNA"/>
</dbReference>
<dbReference type="AlphaFoldDB" id="A0AA86SBJ5"/>
<proteinExistence type="predicted"/>
<dbReference type="Pfam" id="PF05627">
    <property type="entry name" value="AvrRpt-cleavage"/>
    <property type="match status" value="2"/>
</dbReference>
<dbReference type="GO" id="GO:0005886">
    <property type="term" value="C:plasma membrane"/>
    <property type="evidence" value="ECO:0007669"/>
    <property type="project" value="TreeGrafter"/>
</dbReference>
<dbReference type="InterPro" id="IPR040387">
    <property type="entry name" value="RIN4/NOI4"/>
</dbReference>
<feature type="domain" description="RIN4 pathogenic type III effector avirulence factor Avr cleavage site" evidence="2">
    <location>
        <begin position="3"/>
        <end position="30"/>
    </location>
</feature>
<sequence length="244" mass="26568">MTHSHVPKFGNWDTDNIPYTVYFDNARNKKALINPNDPEENPETLNIYQGGVGKSDETVNASSLMHSYSTSSLEQISHDEGRSNTKRHSHHMSKGSCAAESVTGSEKSNSDYSVIERVMSDFRGSFIGSFSSSNHIKGRGGSDSLNDHVNHEATLVPEFGAWNVTDSKSGEGYTAIFSEIRKEKQIASGRMPNKTPSLDNRSDINQCGRPSSILSKVTASVVCFRVKANEAGLSYALSTGALNL</sequence>